<comment type="caution">
    <text evidence="1">The sequence shown here is derived from an EMBL/GenBank/DDBJ whole genome shotgun (WGS) entry which is preliminary data.</text>
</comment>
<organism evidence="1 2">
    <name type="scientific">Tritrichomonas musculus</name>
    <dbReference type="NCBI Taxonomy" id="1915356"/>
    <lineage>
        <taxon>Eukaryota</taxon>
        <taxon>Metamonada</taxon>
        <taxon>Parabasalia</taxon>
        <taxon>Tritrichomonadida</taxon>
        <taxon>Tritrichomonadidae</taxon>
        <taxon>Tritrichomonas</taxon>
    </lineage>
</organism>
<evidence type="ECO:0000313" key="1">
    <source>
        <dbReference type="EMBL" id="KAK8840899.1"/>
    </source>
</evidence>
<keyword evidence="2" id="KW-1185">Reference proteome</keyword>
<gene>
    <name evidence="1" type="ORF">M9Y10_027730</name>
</gene>
<accession>A0ABR2H3T6</accession>
<sequence>MFGIDVPCIHEILNPEFDETILLETVGINCINFPELDLNSIPIEEYDIDTKLLFKKQNNDNGNSGDTGSLSSQSLPDYNIEENPIDYIITHTQYQLNDVIKKDQINLTIAGVKLIDEMMNNQKLAKIHEQNSPLFWALFQIRLWKKILNGKKHFHV</sequence>
<evidence type="ECO:0000313" key="2">
    <source>
        <dbReference type="Proteomes" id="UP001470230"/>
    </source>
</evidence>
<protein>
    <submittedName>
        <fullName evidence="1">Uncharacterized protein</fullName>
    </submittedName>
</protein>
<dbReference type="Proteomes" id="UP001470230">
    <property type="component" value="Unassembled WGS sequence"/>
</dbReference>
<reference evidence="1 2" key="1">
    <citation type="submission" date="2024-04" db="EMBL/GenBank/DDBJ databases">
        <title>Tritrichomonas musculus Genome.</title>
        <authorList>
            <person name="Alves-Ferreira E."/>
            <person name="Grigg M."/>
            <person name="Lorenzi H."/>
            <person name="Galac M."/>
        </authorList>
    </citation>
    <scope>NUCLEOTIDE SEQUENCE [LARGE SCALE GENOMIC DNA]</scope>
    <source>
        <strain evidence="1 2">EAF2021</strain>
    </source>
</reference>
<dbReference type="EMBL" id="JAPFFF010000043">
    <property type="protein sequence ID" value="KAK8840899.1"/>
    <property type="molecule type" value="Genomic_DNA"/>
</dbReference>
<name>A0ABR2H3T6_9EUKA</name>
<proteinExistence type="predicted"/>